<evidence type="ECO:0000256" key="5">
    <source>
        <dbReference type="ARBA" id="ARBA00022723"/>
    </source>
</evidence>
<comment type="catalytic activity">
    <reaction evidence="9 10">
        <text>1D-myo-inositol 2-amino-2-deoxy-alpha-D-glucopyranoside + L-cysteine + ATP = 1D-myo-inositol 2-(L-cysteinylamino)-2-deoxy-alpha-D-glucopyranoside + AMP + diphosphate + H(+)</text>
        <dbReference type="Rhea" id="RHEA:26176"/>
        <dbReference type="ChEBI" id="CHEBI:15378"/>
        <dbReference type="ChEBI" id="CHEBI:30616"/>
        <dbReference type="ChEBI" id="CHEBI:33019"/>
        <dbReference type="ChEBI" id="CHEBI:35235"/>
        <dbReference type="ChEBI" id="CHEBI:58886"/>
        <dbReference type="ChEBI" id="CHEBI:58887"/>
        <dbReference type="ChEBI" id="CHEBI:456215"/>
        <dbReference type="EC" id="6.3.1.13"/>
    </reaction>
</comment>
<evidence type="ECO:0000256" key="7">
    <source>
        <dbReference type="ARBA" id="ARBA00022833"/>
    </source>
</evidence>
<feature type="region of interest" description="Disordered" evidence="11">
    <location>
        <begin position="1"/>
        <end position="20"/>
    </location>
</feature>
<feature type="binding site" evidence="10">
    <location>
        <position position="237"/>
    </location>
    <ligand>
        <name>Zn(2+)</name>
        <dbReference type="ChEBI" id="CHEBI:29105"/>
    </ligand>
</feature>
<name>A0ABX0SCI4_9ACTN</name>
<dbReference type="CDD" id="cd00672">
    <property type="entry name" value="CysRS_core"/>
    <property type="match status" value="1"/>
</dbReference>
<dbReference type="PRINTS" id="PR00983">
    <property type="entry name" value="TRNASYNTHCYS"/>
</dbReference>
<evidence type="ECO:0000256" key="11">
    <source>
        <dbReference type="SAM" id="MobiDB-lite"/>
    </source>
</evidence>
<evidence type="ECO:0000256" key="9">
    <source>
        <dbReference type="ARBA" id="ARBA00048350"/>
    </source>
</evidence>
<keyword evidence="4 10" id="KW-0436">Ligase</keyword>
<comment type="function">
    <text evidence="1 10">Catalyzes the ATP-dependent condensation of GlcN-Ins and L-cysteine to form L-Cys-GlcN-Ins.</text>
</comment>
<feature type="binding site" evidence="10">
    <location>
        <begin position="87"/>
        <end position="89"/>
    </location>
    <ligand>
        <name>L-cysteinyl-5'-AMP</name>
        <dbReference type="ChEBI" id="CHEBI:144924"/>
    </ligand>
</feature>
<dbReference type="Gene3D" id="3.40.50.620">
    <property type="entry name" value="HUPs"/>
    <property type="match status" value="1"/>
</dbReference>
<comment type="caution">
    <text evidence="13">The sequence shown here is derived from an EMBL/GenBank/DDBJ whole genome shotgun (WGS) entry which is preliminary data.</text>
</comment>
<dbReference type="Pfam" id="PF01406">
    <property type="entry name" value="tRNA-synt_1e"/>
    <property type="match status" value="1"/>
</dbReference>
<evidence type="ECO:0000256" key="6">
    <source>
        <dbReference type="ARBA" id="ARBA00022741"/>
    </source>
</evidence>
<feature type="binding site" evidence="10">
    <location>
        <position position="49"/>
    </location>
    <ligand>
        <name>Zn(2+)</name>
        <dbReference type="ChEBI" id="CHEBI:29105"/>
    </ligand>
</feature>
<feature type="binding site" evidence="10">
    <location>
        <position position="64"/>
    </location>
    <ligand>
        <name>L-cysteinyl-5'-AMP</name>
        <dbReference type="ChEBI" id="CHEBI:144924"/>
    </ligand>
</feature>
<dbReference type="HAMAP" id="MF_01697">
    <property type="entry name" value="MshC"/>
    <property type="match status" value="1"/>
</dbReference>
<dbReference type="RefSeq" id="WP_167164945.1">
    <property type="nucleotide sequence ID" value="NZ_BAAAOO010000002.1"/>
</dbReference>
<dbReference type="InterPro" id="IPR017812">
    <property type="entry name" value="Mycothiol_ligase_MshC"/>
</dbReference>
<comment type="similarity">
    <text evidence="2 10">Belongs to the class-I aminoacyl-tRNA synthetase family. MshC subfamily.</text>
</comment>
<accession>A0ABX0SCI4</accession>
<dbReference type="SUPFAM" id="SSF52374">
    <property type="entry name" value="Nucleotidylyl transferase"/>
    <property type="match status" value="1"/>
</dbReference>
<keyword evidence="7 10" id="KW-0862">Zinc</keyword>
<evidence type="ECO:0000256" key="10">
    <source>
        <dbReference type="HAMAP-Rule" id="MF_01697"/>
    </source>
</evidence>
<evidence type="ECO:0000259" key="12">
    <source>
        <dbReference type="Pfam" id="PF01406"/>
    </source>
</evidence>
<evidence type="ECO:0000256" key="8">
    <source>
        <dbReference type="ARBA" id="ARBA00022840"/>
    </source>
</evidence>
<protein>
    <recommendedName>
        <fullName evidence="10">L-cysteine:1D-myo-inositol 2-amino-2-deoxy-alpha-D-glucopyranoside ligase</fullName>
        <shortName evidence="10">L-Cys:GlcN-Ins ligase</shortName>
        <ecNumber evidence="10">6.3.1.13</ecNumber>
    </recommendedName>
    <alternativeName>
        <fullName evidence="10">Mycothiol ligase</fullName>
        <shortName evidence="10">MSH ligase</shortName>
    </alternativeName>
</protein>
<feature type="binding site" evidence="10">
    <location>
        <position position="262"/>
    </location>
    <ligand>
        <name>Zn(2+)</name>
        <dbReference type="ChEBI" id="CHEBI:29105"/>
    </ligand>
</feature>
<keyword evidence="8 10" id="KW-0067">ATP-binding</keyword>
<evidence type="ECO:0000256" key="2">
    <source>
        <dbReference type="ARBA" id="ARBA00007723"/>
    </source>
</evidence>
<feature type="binding site" evidence="10">
    <location>
        <begin position="49"/>
        <end position="52"/>
    </location>
    <ligand>
        <name>L-cysteinyl-5'-AMP</name>
        <dbReference type="ChEBI" id="CHEBI:144924"/>
    </ligand>
</feature>
<dbReference type="NCBIfam" id="TIGR03447">
    <property type="entry name" value="mycothiol_MshC"/>
    <property type="match status" value="1"/>
</dbReference>
<keyword evidence="5 10" id="KW-0479">Metal-binding</keyword>
<feature type="binding site" evidence="10">
    <location>
        <position position="233"/>
    </location>
    <ligand>
        <name>L-cysteinyl-5'-AMP</name>
        <dbReference type="ChEBI" id="CHEBI:144924"/>
    </ligand>
</feature>
<keyword evidence="6 10" id="KW-0547">Nucleotide-binding</keyword>
<organism evidence="13 14">
    <name type="scientific">Brooklawnia cerclae</name>
    <dbReference type="NCBI Taxonomy" id="349934"/>
    <lineage>
        <taxon>Bacteria</taxon>
        <taxon>Bacillati</taxon>
        <taxon>Actinomycetota</taxon>
        <taxon>Actinomycetes</taxon>
        <taxon>Propionibacteriales</taxon>
        <taxon>Propionibacteriaceae</taxon>
        <taxon>Brooklawnia</taxon>
    </lineage>
</organism>
<evidence type="ECO:0000313" key="13">
    <source>
        <dbReference type="EMBL" id="NIH56097.1"/>
    </source>
</evidence>
<dbReference type="InterPro" id="IPR024909">
    <property type="entry name" value="Cys-tRNA/MSH_ligase"/>
</dbReference>
<evidence type="ECO:0000256" key="4">
    <source>
        <dbReference type="ARBA" id="ARBA00022598"/>
    </source>
</evidence>
<sequence length="418" mass="45867">MLAWPAAPLPRIDQPSGPGVPERLRVFDTASRCLREVGPATGTAGLYVCGITPYDATHLGHAFTYLTFDLLNRTWRDLGLDVRYAQNITDVDDPLLERAEATGRDWVELASEQVELFRTDMASLRVLPPDHYVAATEAIDLVTEAIASLRDKGLVYQVADDDYPDWYFRTALAPGFGDVAHLNREQEIAEFAAKGGDPERPGKQDALDSLVWRLERPGEPAWESPLGKGRPGWHIECMAIAERYLGETFSVQGGGRDLAFPHHEMCGALGAAATHKPFADAYVHVGMVGLDGEKMSKSKGNLELVSRLRSQGHRPAEIRLALLAHHYRDDWEWFVTDMDAAGKRAHAWRSAFSAEAGTPAEPVVDGLRRALRNDLDAPRALAEVDEWSSATLAGDGTDPDAPRRLADAVDALLGVRFG</sequence>
<evidence type="ECO:0000256" key="1">
    <source>
        <dbReference type="ARBA" id="ARBA00003679"/>
    </source>
</evidence>
<gene>
    <name evidence="10" type="primary">mshC</name>
    <name evidence="13" type="ORF">FB473_000742</name>
</gene>
<dbReference type="InterPro" id="IPR032678">
    <property type="entry name" value="tRNA-synt_1_cat_dom"/>
</dbReference>
<dbReference type="Proteomes" id="UP000749311">
    <property type="component" value="Unassembled WGS sequence"/>
</dbReference>
<evidence type="ECO:0000313" key="14">
    <source>
        <dbReference type="Proteomes" id="UP000749311"/>
    </source>
</evidence>
<feature type="short sequence motif" description="'KMSKS' region" evidence="10">
    <location>
        <begin position="294"/>
        <end position="298"/>
    </location>
</feature>
<dbReference type="InterPro" id="IPR014729">
    <property type="entry name" value="Rossmann-like_a/b/a_fold"/>
</dbReference>
<evidence type="ECO:0000256" key="3">
    <source>
        <dbReference type="ARBA" id="ARBA00011245"/>
    </source>
</evidence>
<feature type="domain" description="tRNA synthetases class I catalytic" evidence="12">
    <location>
        <begin position="43"/>
        <end position="340"/>
    </location>
</feature>
<dbReference type="PANTHER" id="PTHR10890:SF3">
    <property type="entry name" value="CYSTEINE--TRNA LIGASE, CYTOPLASMIC"/>
    <property type="match status" value="1"/>
</dbReference>
<dbReference type="Gene3D" id="1.20.120.640">
    <property type="entry name" value="Anticodon-binding domain of a subclass of class I aminoacyl-tRNA synthetases"/>
    <property type="match status" value="1"/>
</dbReference>
<dbReference type="PANTHER" id="PTHR10890">
    <property type="entry name" value="CYSTEINYL-TRNA SYNTHETASE"/>
    <property type="match status" value="1"/>
</dbReference>
<dbReference type="GO" id="GO:0035446">
    <property type="term" value="F:cysteine-glucosaminylinositol ligase activity"/>
    <property type="evidence" value="ECO:0007669"/>
    <property type="project" value="UniProtKB-EC"/>
</dbReference>
<feature type="short sequence motif" description="'HIGH' region" evidence="10">
    <location>
        <begin position="51"/>
        <end position="61"/>
    </location>
</feature>
<feature type="binding site" evidence="10">
    <location>
        <position position="288"/>
    </location>
    <ligand>
        <name>L-cysteinyl-5'-AMP</name>
        <dbReference type="ChEBI" id="CHEBI:144924"/>
    </ligand>
</feature>
<comment type="subunit">
    <text evidence="3 10">Monomer.</text>
</comment>
<feature type="binding site" evidence="10">
    <location>
        <begin position="255"/>
        <end position="257"/>
    </location>
    <ligand>
        <name>L-cysteinyl-5'-AMP</name>
        <dbReference type="ChEBI" id="CHEBI:144924"/>
    </ligand>
</feature>
<dbReference type="EC" id="6.3.1.13" evidence="10"/>
<comment type="caution">
    <text evidence="10">Lacks conserved residue(s) required for the propagation of feature annotation.</text>
</comment>
<reference evidence="13 14" key="1">
    <citation type="submission" date="2020-02" db="EMBL/GenBank/DDBJ databases">
        <title>Sequencing the genomes of 1000 actinobacteria strains.</title>
        <authorList>
            <person name="Klenk H.-P."/>
        </authorList>
    </citation>
    <scope>NUCLEOTIDE SEQUENCE [LARGE SCALE GENOMIC DNA]</scope>
    <source>
        <strain evidence="13 14">DSM 19609</strain>
    </source>
</reference>
<keyword evidence="14" id="KW-1185">Reference proteome</keyword>
<proteinExistence type="inferred from homology"/>
<comment type="cofactor">
    <cofactor evidence="10">
        <name>Zn(2+)</name>
        <dbReference type="ChEBI" id="CHEBI:29105"/>
    </cofactor>
    <text evidence="10">Binds 1 zinc ion per subunit.</text>
</comment>
<dbReference type="EMBL" id="JAAMOZ010000001">
    <property type="protein sequence ID" value="NIH56097.1"/>
    <property type="molecule type" value="Genomic_DNA"/>
</dbReference>